<keyword evidence="4" id="KW-0808">Transferase</keyword>
<organism evidence="10 11">
    <name type="scientific">Paracoccus caeni</name>
    <dbReference type="NCBI Taxonomy" id="657651"/>
    <lineage>
        <taxon>Bacteria</taxon>
        <taxon>Pseudomonadati</taxon>
        <taxon>Pseudomonadota</taxon>
        <taxon>Alphaproteobacteria</taxon>
        <taxon>Rhodobacterales</taxon>
        <taxon>Paracoccaceae</taxon>
        <taxon>Paracoccus</taxon>
    </lineage>
</organism>
<proteinExistence type="predicted"/>
<evidence type="ECO:0000313" key="11">
    <source>
        <dbReference type="Proteomes" id="UP000640485"/>
    </source>
</evidence>
<evidence type="ECO:0000256" key="2">
    <source>
        <dbReference type="ARBA" id="ARBA00012438"/>
    </source>
</evidence>
<dbReference type="InterPro" id="IPR036890">
    <property type="entry name" value="HATPase_C_sf"/>
</dbReference>
<dbReference type="SMART" id="SM00387">
    <property type="entry name" value="HATPase_c"/>
    <property type="match status" value="1"/>
</dbReference>
<dbReference type="Proteomes" id="UP000640485">
    <property type="component" value="Unassembled WGS sequence"/>
</dbReference>
<keyword evidence="5 8" id="KW-0812">Transmembrane</keyword>
<comment type="caution">
    <text evidence="10">The sequence shown here is derived from an EMBL/GenBank/DDBJ whole genome shotgun (WGS) entry which is preliminary data.</text>
</comment>
<dbReference type="GO" id="GO:0000155">
    <property type="term" value="F:phosphorelay sensor kinase activity"/>
    <property type="evidence" value="ECO:0007669"/>
    <property type="project" value="InterPro"/>
</dbReference>
<keyword evidence="8" id="KW-0472">Membrane</keyword>
<evidence type="ECO:0000256" key="3">
    <source>
        <dbReference type="ARBA" id="ARBA00022553"/>
    </source>
</evidence>
<sequence length="447" mass="48653">MSRNSLRLRLILAGAVAIVLTLGLSTIGLSYLFVRHVERVAVDDLQSRAMALASMVEISAGSPPRLVDPPPDPLFRQPFSGHYWQVSLGDEMRRSRSLWDYQLPAPDDLAAPGQTRVLSLPGPQGEALLVVEQSLLVDHDGTRLPLRILVATDRDALDLAEQGFLRDLMPFLVILGALLLTAFWMQIRVGLRPLSQVSNRVRALTTGDRARIGTDLPDEVVPLSRQIDELLDARDAELLRARHRAADLAHGFKTPLQALLGDAEKLRDQGQDGLAGSIETVVGSMRRLVDRELTRARIQSDLTTAEAEPETVINRVVQVLRRMPRGADLGWHVSAGSHLRARIDPDDLTEALGALLENAMRHAESAVWIDVTGSGSSVQITIRDDGPGVPADDLQRMTKRGVRLDQSGEGQGIGLAIVHDIIDAADGQVALENAGPGLRVTITLHAR</sequence>
<dbReference type="InterPro" id="IPR003661">
    <property type="entry name" value="HisK_dim/P_dom"/>
</dbReference>
<evidence type="ECO:0000256" key="6">
    <source>
        <dbReference type="ARBA" id="ARBA00022777"/>
    </source>
</evidence>
<dbReference type="EMBL" id="JAEPRQ010000005">
    <property type="protein sequence ID" value="MBK4216981.1"/>
    <property type="molecule type" value="Genomic_DNA"/>
</dbReference>
<dbReference type="SUPFAM" id="SSF47384">
    <property type="entry name" value="Homodimeric domain of signal transducing histidine kinase"/>
    <property type="match status" value="1"/>
</dbReference>
<protein>
    <recommendedName>
        <fullName evidence="2">histidine kinase</fullName>
        <ecNumber evidence="2">2.7.13.3</ecNumber>
    </recommendedName>
</protein>
<gene>
    <name evidence="10" type="ORF">JJJ17_13675</name>
</gene>
<keyword evidence="11" id="KW-1185">Reference proteome</keyword>
<dbReference type="SUPFAM" id="SSF55874">
    <property type="entry name" value="ATPase domain of HSP90 chaperone/DNA topoisomerase II/histidine kinase"/>
    <property type="match status" value="1"/>
</dbReference>
<dbReference type="Pfam" id="PF02518">
    <property type="entry name" value="HATPase_c"/>
    <property type="match status" value="1"/>
</dbReference>
<dbReference type="AlphaFoldDB" id="A0A934SDN8"/>
<dbReference type="PROSITE" id="PS50109">
    <property type="entry name" value="HIS_KIN"/>
    <property type="match status" value="1"/>
</dbReference>
<feature type="transmembrane region" description="Helical" evidence="8">
    <location>
        <begin position="168"/>
        <end position="185"/>
    </location>
</feature>
<dbReference type="InterPro" id="IPR036097">
    <property type="entry name" value="HisK_dim/P_sf"/>
</dbReference>
<keyword evidence="3" id="KW-0597">Phosphoprotein</keyword>
<accession>A0A934SDN8</accession>
<evidence type="ECO:0000256" key="4">
    <source>
        <dbReference type="ARBA" id="ARBA00022679"/>
    </source>
</evidence>
<evidence type="ECO:0000256" key="8">
    <source>
        <dbReference type="SAM" id="Phobius"/>
    </source>
</evidence>
<feature type="domain" description="Histidine kinase" evidence="9">
    <location>
        <begin position="247"/>
        <end position="447"/>
    </location>
</feature>
<feature type="transmembrane region" description="Helical" evidence="8">
    <location>
        <begin position="12"/>
        <end position="34"/>
    </location>
</feature>
<evidence type="ECO:0000259" key="9">
    <source>
        <dbReference type="PROSITE" id="PS50109"/>
    </source>
</evidence>
<dbReference type="CDD" id="cd00082">
    <property type="entry name" value="HisKA"/>
    <property type="match status" value="1"/>
</dbReference>
<dbReference type="Gene3D" id="1.10.287.130">
    <property type="match status" value="1"/>
</dbReference>
<dbReference type="EC" id="2.7.13.3" evidence="2"/>
<dbReference type="InterPro" id="IPR050428">
    <property type="entry name" value="TCS_sensor_his_kinase"/>
</dbReference>
<keyword evidence="6 10" id="KW-0418">Kinase</keyword>
<evidence type="ECO:0000256" key="5">
    <source>
        <dbReference type="ARBA" id="ARBA00022692"/>
    </source>
</evidence>
<dbReference type="Gene3D" id="3.30.565.10">
    <property type="entry name" value="Histidine kinase-like ATPase, C-terminal domain"/>
    <property type="match status" value="1"/>
</dbReference>
<reference evidence="10" key="1">
    <citation type="submission" date="2021-01" db="EMBL/GenBank/DDBJ databases">
        <title>Paracoccus amoyensis sp. nov., isolated from the surface seawater along the coast of Xiamen Island, China.</title>
        <authorList>
            <person name="Lyu L."/>
        </authorList>
    </citation>
    <scope>NUCLEOTIDE SEQUENCE</scope>
    <source>
        <strain evidence="10">MJ17</strain>
    </source>
</reference>
<comment type="catalytic activity">
    <reaction evidence="1">
        <text>ATP + protein L-histidine = ADP + protein N-phospho-L-histidine.</text>
        <dbReference type="EC" id="2.7.13.3"/>
    </reaction>
</comment>
<evidence type="ECO:0000256" key="1">
    <source>
        <dbReference type="ARBA" id="ARBA00000085"/>
    </source>
</evidence>
<name>A0A934SDN8_9RHOB</name>
<dbReference type="InterPro" id="IPR005467">
    <property type="entry name" value="His_kinase_dom"/>
</dbReference>
<dbReference type="RefSeq" id="WP_200687388.1">
    <property type="nucleotide sequence ID" value="NZ_JAEPRQ010000005.1"/>
</dbReference>
<dbReference type="PANTHER" id="PTHR45436">
    <property type="entry name" value="SENSOR HISTIDINE KINASE YKOH"/>
    <property type="match status" value="1"/>
</dbReference>
<dbReference type="InterPro" id="IPR003594">
    <property type="entry name" value="HATPase_dom"/>
</dbReference>
<evidence type="ECO:0000256" key="7">
    <source>
        <dbReference type="ARBA" id="ARBA00022989"/>
    </source>
</evidence>
<keyword evidence="7 8" id="KW-1133">Transmembrane helix</keyword>
<dbReference type="GO" id="GO:0005886">
    <property type="term" value="C:plasma membrane"/>
    <property type="evidence" value="ECO:0007669"/>
    <property type="project" value="TreeGrafter"/>
</dbReference>
<dbReference type="PANTHER" id="PTHR45436:SF5">
    <property type="entry name" value="SENSOR HISTIDINE KINASE TRCS"/>
    <property type="match status" value="1"/>
</dbReference>
<evidence type="ECO:0000313" key="10">
    <source>
        <dbReference type="EMBL" id="MBK4216981.1"/>
    </source>
</evidence>